<gene>
    <name evidence="1" type="ORF">L5G33_10730</name>
</gene>
<evidence type="ECO:0000313" key="1">
    <source>
        <dbReference type="EMBL" id="MCF8588933.1"/>
    </source>
</evidence>
<organism evidence="1 2">
    <name type="scientific">Gordonia liuliyuniae</name>
    <dbReference type="NCBI Taxonomy" id="2911517"/>
    <lineage>
        <taxon>Bacteria</taxon>
        <taxon>Bacillati</taxon>
        <taxon>Actinomycetota</taxon>
        <taxon>Actinomycetes</taxon>
        <taxon>Mycobacteriales</taxon>
        <taxon>Gordoniaceae</taxon>
        <taxon>Gordonia</taxon>
    </lineage>
</organism>
<accession>A0ABS9ITQ5</accession>
<reference evidence="1 2" key="1">
    <citation type="submission" date="2022-01" db="EMBL/GenBank/DDBJ databases">
        <authorList>
            <person name="Huang Y."/>
        </authorList>
    </citation>
    <scope>NUCLEOTIDE SEQUENCE [LARGE SCALE GENOMIC DNA]</scope>
    <source>
        <strain evidence="1 2">HY366</strain>
    </source>
</reference>
<keyword evidence="2" id="KW-1185">Reference proteome</keyword>
<sequence>MIISIAGEKCTGHGRCYSVADRLLTDDDDGFVVERGTSWEVADGLHDEAAAAAKACPEGAISIRDA</sequence>
<dbReference type="Proteomes" id="UP001200110">
    <property type="component" value="Unassembled WGS sequence"/>
</dbReference>
<evidence type="ECO:0000313" key="2">
    <source>
        <dbReference type="Proteomes" id="UP001200110"/>
    </source>
</evidence>
<dbReference type="Gene3D" id="3.30.70.20">
    <property type="match status" value="1"/>
</dbReference>
<protein>
    <submittedName>
        <fullName evidence="1">Ferredoxin</fullName>
    </submittedName>
</protein>
<dbReference type="Pfam" id="PF13459">
    <property type="entry name" value="Fer4_15"/>
    <property type="match status" value="1"/>
</dbReference>
<comment type="caution">
    <text evidence="1">The sequence shown here is derived from an EMBL/GenBank/DDBJ whole genome shotgun (WGS) entry which is preliminary data.</text>
</comment>
<proteinExistence type="predicted"/>
<dbReference type="SUPFAM" id="SSF54862">
    <property type="entry name" value="4Fe-4S ferredoxins"/>
    <property type="match status" value="1"/>
</dbReference>
<name>A0ABS9ITQ5_9ACTN</name>
<dbReference type="EMBL" id="JAKKOR010000007">
    <property type="protein sequence ID" value="MCF8588933.1"/>
    <property type="molecule type" value="Genomic_DNA"/>
</dbReference>
<dbReference type="RefSeq" id="WP_236998157.1">
    <property type="nucleotide sequence ID" value="NZ_JAKKOR010000007.1"/>
</dbReference>